<evidence type="ECO:0000313" key="3">
    <source>
        <dbReference type="Proteomes" id="UP000295418"/>
    </source>
</evidence>
<dbReference type="EMBL" id="SKFG01000006">
    <property type="protein sequence ID" value="TCZ78169.1"/>
    <property type="molecule type" value="Genomic_DNA"/>
</dbReference>
<dbReference type="InterPro" id="IPR001119">
    <property type="entry name" value="SLH_dom"/>
</dbReference>
<reference evidence="2 3" key="1">
    <citation type="submission" date="2019-03" db="EMBL/GenBank/DDBJ databases">
        <authorList>
            <person name="Kim M.K.M."/>
        </authorList>
    </citation>
    <scope>NUCLEOTIDE SEQUENCE [LARGE SCALE GENOMIC DNA]</scope>
    <source>
        <strain evidence="2 3">18JY21-1</strain>
    </source>
</reference>
<dbReference type="PANTHER" id="PTHR43308">
    <property type="entry name" value="OUTER MEMBRANE PROTEIN ALPHA-RELATED"/>
    <property type="match status" value="1"/>
</dbReference>
<feature type="domain" description="SLH" evidence="1">
    <location>
        <begin position="141"/>
        <end position="200"/>
    </location>
</feature>
<dbReference type="AlphaFoldDB" id="A0A4R4EEJ4"/>
<organism evidence="2 3">
    <name type="scientific">Paenibacillus albiflavus</name>
    <dbReference type="NCBI Taxonomy" id="2545760"/>
    <lineage>
        <taxon>Bacteria</taxon>
        <taxon>Bacillati</taxon>
        <taxon>Bacillota</taxon>
        <taxon>Bacilli</taxon>
        <taxon>Bacillales</taxon>
        <taxon>Paenibacillaceae</taxon>
        <taxon>Paenibacillus</taxon>
    </lineage>
</organism>
<comment type="caution">
    <text evidence="2">The sequence shown here is derived from an EMBL/GenBank/DDBJ whole genome shotgun (WGS) entry which is preliminary data.</text>
</comment>
<dbReference type="Proteomes" id="UP000295418">
    <property type="component" value="Unassembled WGS sequence"/>
</dbReference>
<feature type="domain" description="SLH" evidence="1">
    <location>
        <begin position="10"/>
        <end position="69"/>
    </location>
</feature>
<keyword evidence="3" id="KW-1185">Reference proteome</keyword>
<evidence type="ECO:0000259" key="1">
    <source>
        <dbReference type="PROSITE" id="PS51272"/>
    </source>
</evidence>
<name>A0A4R4EEJ4_9BACL</name>
<feature type="domain" description="SLH" evidence="1">
    <location>
        <begin position="70"/>
        <end position="133"/>
    </location>
</feature>
<gene>
    <name evidence="2" type="ORF">E0485_08570</name>
</gene>
<sequence length="200" mass="21797">MTNSTYALILHQMTFVDVEDHWSKDAVNDMASRLIVSGFDEKNYQPDAAITRAEFTAILIRALGLSDNGKTSTFSDIQSSDWYVGAVAKAQEYGIVSGYEDGSFGANKTITRQEAMVIIARAMKLAQLYTGIHGSDVDAVLAPFTDHSEINTWAKQSVAAVVESGLVLGSDKRLMPTDSITRAETAAIVQRMLKKAKLID</sequence>
<evidence type="ECO:0000313" key="2">
    <source>
        <dbReference type="EMBL" id="TCZ78169.1"/>
    </source>
</evidence>
<proteinExistence type="predicted"/>
<protein>
    <submittedName>
        <fullName evidence="2">S-layer homology domain-containing protein</fullName>
    </submittedName>
</protein>
<dbReference type="Pfam" id="PF00395">
    <property type="entry name" value="SLH"/>
    <property type="match status" value="3"/>
</dbReference>
<dbReference type="InterPro" id="IPR051465">
    <property type="entry name" value="Cell_Envelope_Struct_Comp"/>
</dbReference>
<accession>A0A4R4EEJ4</accession>
<dbReference type="RefSeq" id="WP_132417584.1">
    <property type="nucleotide sequence ID" value="NZ_SKFG01000006.1"/>
</dbReference>
<dbReference type="PANTHER" id="PTHR43308:SF5">
    <property type="entry name" value="S-LAYER PROTEIN _ PEPTIDOGLYCAN ENDO-BETA-N-ACETYLGLUCOSAMINIDASE"/>
    <property type="match status" value="1"/>
</dbReference>
<dbReference type="OrthoDB" id="1723494at2"/>
<dbReference type="PROSITE" id="PS51272">
    <property type="entry name" value="SLH"/>
    <property type="match status" value="3"/>
</dbReference>